<accession>J7L8F8</accession>
<evidence type="ECO:0000313" key="3">
    <source>
        <dbReference type="Proteomes" id="UP000003779"/>
    </source>
</evidence>
<dbReference type="OrthoDB" id="3420039at2"/>
<name>J7L8F8_NOCAA</name>
<dbReference type="PROSITE" id="PS51257">
    <property type="entry name" value="PROKAR_LIPOPROTEIN"/>
    <property type="match status" value="1"/>
</dbReference>
<organism evidence="2 3">
    <name type="scientific">Nocardiopsis alba (strain ATCC BAA-2165 / BE74)</name>
    <dbReference type="NCBI Taxonomy" id="1205910"/>
    <lineage>
        <taxon>Bacteria</taxon>
        <taxon>Bacillati</taxon>
        <taxon>Actinomycetota</taxon>
        <taxon>Actinomycetes</taxon>
        <taxon>Streptosporangiales</taxon>
        <taxon>Nocardiopsidaceae</taxon>
        <taxon>Nocardiopsis</taxon>
    </lineage>
</organism>
<dbReference type="InterPro" id="IPR015943">
    <property type="entry name" value="WD40/YVTN_repeat-like_dom_sf"/>
</dbReference>
<dbReference type="Gene3D" id="2.130.10.10">
    <property type="entry name" value="YVTN repeat-like/Quinoprotein amine dehydrogenase"/>
    <property type="match status" value="1"/>
</dbReference>
<dbReference type="HOGENOM" id="CLU_656934_0_0_11"/>
<dbReference type="KEGG" id="nal:B005_1686"/>
<dbReference type="InterPro" id="IPR011047">
    <property type="entry name" value="Quinoprotein_ADH-like_sf"/>
</dbReference>
<feature type="signal peptide" evidence="1">
    <location>
        <begin position="1"/>
        <end position="21"/>
    </location>
</feature>
<keyword evidence="1" id="KW-0732">Signal</keyword>
<dbReference type="eggNOG" id="COG1520">
    <property type="taxonomic scope" value="Bacteria"/>
</dbReference>
<dbReference type="EMBL" id="CP003788">
    <property type="protein sequence ID" value="AFR07720.1"/>
    <property type="molecule type" value="Genomic_DNA"/>
</dbReference>
<dbReference type="Proteomes" id="UP000003779">
    <property type="component" value="Chromosome"/>
</dbReference>
<dbReference type="AlphaFoldDB" id="J7L8F8"/>
<gene>
    <name evidence="2" type="ordered locus">B005_1686</name>
</gene>
<evidence type="ECO:0000256" key="1">
    <source>
        <dbReference type="SAM" id="SignalP"/>
    </source>
</evidence>
<protein>
    <submittedName>
        <fullName evidence="2">PQQ enzyme repeat family protein</fullName>
    </submittedName>
</protein>
<feature type="chain" id="PRO_5003794505" evidence="1">
    <location>
        <begin position="22"/>
        <end position="425"/>
    </location>
</feature>
<proteinExistence type="predicted"/>
<sequence length="425" mass="46303">MHYRRFLALLVLLPVTIQACALVPDEGSDSHDGVIHQVTDGEVDNPEAVTSVSDIGWEWRPKEGERVSEVWAGPAGAVIELDDGFIGLKGDTGEELWRYQLPGVEKFSASFSPSGEELLVAASGEPGVMLNTVNGATIAEDIEWDDSSLLLDGGNVLRRQGDSTAALFEVEDLDSGKVLWRQETPSVCSGSGDSRFVSERRSKEVITLILYCAEDVSDEAIWDPVSESVYTLIALEASDGRELWRQDFENTEDPSRIDVLMFQEILLVDLPGQERQLMIDAVDGSTIAESSELVLAVDDSKYFVGPEFESEDKPYEIRTFKGEVTASVALSEGYRSMGTPETKIGLPGQMITVDMERGSPKDKVNAVVVPWGEEGAEVVISGAETNHADIFEPGRLLHIPGAVLLYVPVSSTNSVESIEHVVALR</sequence>
<dbReference type="SUPFAM" id="SSF50998">
    <property type="entry name" value="Quinoprotein alcohol dehydrogenase-like"/>
    <property type="match status" value="1"/>
</dbReference>
<evidence type="ECO:0000313" key="2">
    <source>
        <dbReference type="EMBL" id="AFR07720.1"/>
    </source>
</evidence>
<reference evidence="2 3" key="1">
    <citation type="journal article" date="2012" name="J. Bacteriol.">
        <title>Whole-Genome Sequence of Nocardiopsis alba Strain ATCC BAA-2165, Associated with Honeybees.</title>
        <authorList>
            <person name="Qiao J."/>
            <person name="Chen L."/>
            <person name="Li Y."/>
            <person name="Wang J."/>
            <person name="Zhang W."/>
            <person name="Chen S."/>
        </authorList>
    </citation>
    <scope>NUCLEOTIDE SEQUENCE [LARGE SCALE GENOMIC DNA]</scope>
    <source>
        <strain evidence="3">ATCC BAA-2165 / BE74</strain>
    </source>
</reference>
<reference evidence="3" key="2">
    <citation type="submission" date="2012-08" db="EMBL/GenBank/DDBJ databases">
        <title>Whole-genome sequence of Nocardiopsis alba strain ATCC BAA-2165 associated with honeybees.</title>
        <authorList>
            <person name="Qiao J."/>
            <person name="Chen L."/>
            <person name="Li Y."/>
            <person name="Wang J."/>
            <person name="Zhang W."/>
            <person name="Chen S."/>
        </authorList>
    </citation>
    <scope>NUCLEOTIDE SEQUENCE [LARGE SCALE GENOMIC DNA]</scope>
    <source>
        <strain evidence="3">ATCC BAA-2165 / BE74</strain>
    </source>
</reference>